<proteinExistence type="predicted"/>
<evidence type="ECO:0000256" key="2">
    <source>
        <dbReference type="ARBA" id="ARBA00022692"/>
    </source>
</evidence>
<dbReference type="InterPro" id="IPR039020">
    <property type="entry name" value="PaxB-like"/>
</dbReference>
<keyword evidence="3 5" id="KW-1133">Transmembrane helix</keyword>
<feature type="transmembrane region" description="Helical" evidence="5">
    <location>
        <begin position="153"/>
        <end position="173"/>
    </location>
</feature>
<name>A0ABS3CC18_9BACT</name>
<feature type="transmembrane region" description="Helical" evidence="5">
    <location>
        <begin position="123"/>
        <end position="141"/>
    </location>
</feature>
<reference evidence="6 7" key="1">
    <citation type="submission" date="2021-03" db="EMBL/GenBank/DDBJ databases">
        <title>novel species isolated from a fishpond in China.</title>
        <authorList>
            <person name="Lu H."/>
            <person name="Cai Z."/>
        </authorList>
    </citation>
    <scope>NUCLEOTIDE SEQUENCE [LARGE SCALE GENOMIC DNA]</scope>
    <source>
        <strain evidence="6 7">YJ13C</strain>
    </source>
</reference>
<evidence type="ECO:0000256" key="1">
    <source>
        <dbReference type="ARBA" id="ARBA00004141"/>
    </source>
</evidence>
<sequence>MTVSSLFIALCGIGWIVAYVDALRLGFKDKTYSIPFITLALNFTWEIHYTIQGYHVFGYHVSTIVNFLWVLVDIGILYTYFKYGRKEVKASTPVFYGQAFVFIILCSIIHHFTYQWLGIVKGALYVGFSINFIMSFLFIRMFYRRGGSQGQSLLIAISKCFGTFSSTILIGMIGSKTAGGINHHILYMGLIIFVVDLFYINLLVKDKKKAKTKVSALS</sequence>
<dbReference type="Proteomes" id="UP000664480">
    <property type="component" value="Unassembled WGS sequence"/>
</dbReference>
<keyword evidence="4 5" id="KW-0472">Membrane</keyword>
<evidence type="ECO:0000313" key="7">
    <source>
        <dbReference type="Proteomes" id="UP000664480"/>
    </source>
</evidence>
<feature type="transmembrane region" description="Helical" evidence="5">
    <location>
        <begin position="185"/>
        <end position="204"/>
    </location>
</feature>
<evidence type="ECO:0000256" key="4">
    <source>
        <dbReference type="ARBA" id="ARBA00023136"/>
    </source>
</evidence>
<comment type="caution">
    <text evidence="6">The sequence shown here is derived from an EMBL/GenBank/DDBJ whole genome shotgun (WGS) entry which is preliminary data.</text>
</comment>
<accession>A0ABS3CC18</accession>
<dbReference type="PANTHER" id="PTHR42038">
    <property type="match status" value="1"/>
</dbReference>
<dbReference type="RefSeq" id="WP_206585190.1">
    <property type="nucleotide sequence ID" value="NZ_JAFKCU010000001.1"/>
</dbReference>
<gene>
    <name evidence="6" type="ORF">J0A69_03865</name>
</gene>
<feature type="transmembrane region" description="Helical" evidence="5">
    <location>
        <begin position="93"/>
        <end position="117"/>
    </location>
</feature>
<keyword evidence="2 5" id="KW-0812">Transmembrane</keyword>
<evidence type="ECO:0000256" key="5">
    <source>
        <dbReference type="SAM" id="Phobius"/>
    </source>
</evidence>
<dbReference type="PANTHER" id="PTHR42038:SF2">
    <property type="entry name" value="TERPENE CYCLASE AUSL"/>
    <property type="match status" value="1"/>
</dbReference>
<keyword evidence="7" id="KW-1185">Reference proteome</keyword>
<evidence type="ECO:0008006" key="8">
    <source>
        <dbReference type="Google" id="ProtNLM"/>
    </source>
</evidence>
<evidence type="ECO:0000313" key="6">
    <source>
        <dbReference type="EMBL" id="MBN7814547.1"/>
    </source>
</evidence>
<feature type="transmembrane region" description="Helical" evidence="5">
    <location>
        <begin position="57"/>
        <end position="81"/>
    </location>
</feature>
<feature type="transmembrane region" description="Helical" evidence="5">
    <location>
        <begin position="32"/>
        <end position="51"/>
    </location>
</feature>
<organism evidence="6 7">
    <name type="scientific">Algoriphagus pacificus</name>
    <dbReference type="NCBI Taxonomy" id="2811234"/>
    <lineage>
        <taxon>Bacteria</taxon>
        <taxon>Pseudomonadati</taxon>
        <taxon>Bacteroidota</taxon>
        <taxon>Cytophagia</taxon>
        <taxon>Cytophagales</taxon>
        <taxon>Cyclobacteriaceae</taxon>
        <taxon>Algoriphagus</taxon>
    </lineage>
</organism>
<protein>
    <recommendedName>
        <fullName evidence="8">PQ loop repeat-containing protein</fullName>
    </recommendedName>
</protein>
<evidence type="ECO:0000256" key="3">
    <source>
        <dbReference type="ARBA" id="ARBA00022989"/>
    </source>
</evidence>
<feature type="transmembrane region" description="Helical" evidence="5">
    <location>
        <begin position="6"/>
        <end position="25"/>
    </location>
</feature>
<comment type="subcellular location">
    <subcellularLocation>
        <location evidence="1">Membrane</location>
        <topology evidence="1">Multi-pass membrane protein</topology>
    </subcellularLocation>
</comment>
<dbReference type="Pfam" id="PF25129">
    <property type="entry name" value="Pyr4-TMTC"/>
    <property type="match status" value="1"/>
</dbReference>
<dbReference type="EMBL" id="JAFKCU010000001">
    <property type="protein sequence ID" value="MBN7814547.1"/>
    <property type="molecule type" value="Genomic_DNA"/>
</dbReference>